<geneLocation type="mitochondrion" evidence="2"/>
<evidence type="ECO:0000256" key="1">
    <source>
        <dbReference type="SAM" id="Phobius"/>
    </source>
</evidence>
<evidence type="ECO:0000313" key="2">
    <source>
        <dbReference type="EMBL" id="AEV55759.1"/>
    </source>
</evidence>
<keyword evidence="1" id="KW-0812">Transmembrane</keyword>
<reference evidence="2" key="1">
    <citation type="journal article" date="2012" name="PLoS ONE">
        <title>The Mitochondrial Genome of the Lycophyte Huperzia squarrosa: The Most Archaic Form in Vascular Plants.</title>
        <authorList>
            <person name="Liu Y."/>
            <person name="Wang B."/>
            <person name="Cui P."/>
            <person name="Li L."/>
            <person name="Xue J.Y."/>
            <person name="Yu J."/>
            <person name="Qiu Y.L."/>
        </authorList>
    </citation>
    <scope>NUCLEOTIDE SEQUENCE</scope>
</reference>
<dbReference type="EMBL" id="JQ002659">
    <property type="protein sequence ID" value="AEV55759.1"/>
    <property type="molecule type" value="Genomic_DNA"/>
</dbReference>
<accession>H9M852</accession>
<proteinExistence type="predicted"/>
<keyword evidence="1" id="KW-0472">Membrane</keyword>
<protein>
    <submittedName>
        <fullName evidence="2">Uncharacterized protein</fullName>
    </submittedName>
</protein>
<feature type="transmembrane region" description="Helical" evidence="1">
    <location>
        <begin position="121"/>
        <end position="137"/>
    </location>
</feature>
<dbReference type="RefSeq" id="YP_006234302.1">
    <property type="nucleotide sequence ID" value="NC_017755.1"/>
</dbReference>
<keyword evidence="2" id="KW-0496">Mitochondrion</keyword>
<dbReference type="GeneID" id="12354487"/>
<dbReference type="AlphaFoldDB" id="H9M852"/>
<name>H9M852_PHLSQ</name>
<gene>
    <name evidence="2" type="primary">ORF138_2</name>
    <name evidence="2" type="ORF">HusqMp61</name>
</gene>
<organism evidence="2">
    <name type="scientific">Phlegmariurus squarrosus</name>
    <name type="common">Rock tassel fern</name>
    <name type="synonym">Lycopodium squarrosum</name>
    <dbReference type="NCBI Taxonomy" id="73615"/>
    <lineage>
        <taxon>Eukaryota</taxon>
        <taxon>Viridiplantae</taxon>
        <taxon>Streptophyta</taxon>
        <taxon>Embryophyta</taxon>
        <taxon>Tracheophyta</taxon>
        <taxon>Lycopodiopsida</taxon>
        <taxon>Lycopodiales</taxon>
        <taxon>Lycopodiaceae</taxon>
        <taxon>Huperzioideae</taxon>
        <taxon>Phlegmariurus</taxon>
    </lineage>
</organism>
<keyword evidence="1" id="KW-1133">Transmembrane helix</keyword>
<sequence>MSFIKACLTSCSTLRFPTNSAEAIHCVAILCMLADLVFRKLSGVRAGPLPSLSIGRQYLDLRLSSNYYYCRASKDCNMLGTSAPFAACSNMGSRLLGLGKKKGILSGSALDRGYHLAHQRLVLIMFSLFGLGLFVLIC</sequence>